<protein>
    <submittedName>
        <fullName evidence="1">Uncharacterized protein</fullName>
    </submittedName>
</protein>
<name>A0ABS3VT65_MICEH</name>
<evidence type="ECO:0000313" key="2">
    <source>
        <dbReference type="Proteomes" id="UP000823521"/>
    </source>
</evidence>
<keyword evidence="2" id="KW-1185">Reference proteome</keyword>
<evidence type="ECO:0000313" key="1">
    <source>
        <dbReference type="EMBL" id="MBO4207558.1"/>
    </source>
</evidence>
<sequence length="200" mass="21252">MIDDEGLTAAQKISVLRGAIAARMTEQGLSVPEQAARLHCTEEQAMDAVVDLAMWSHAGYLLPPARPSDPECPAWCTGNCRADDGVRLHDRHVATVYGQHSDDANDIKVATVDLAAFNSPDGYDEPPSVTLAIDNPEPRTADITTTDGMDHGTVRSLAASLLSGCWDRTAMRLTPQKAAELGASLIAASRAAYNNVPVDA</sequence>
<dbReference type="Proteomes" id="UP000823521">
    <property type="component" value="Unassembled WGS sequence"/>
</dbReference>
<dbReference type="EMBL" id="WVUH01000130">
    <property type="protein sequence ID" value="MBO4207558.1"/>
    <property type="molecule type" value="Genomic_DNA"/>
</dbReference>
<organism evidence="1 2">
    <name type="scientific">Micromonospora echinofusca</name>
    <dbReference type="NCBI Taxonomy" id="47858"/>
    <lineage>
        <taxon>Bacteria</taxon>
        <taxon>Bacillati</taxon>
        <taxon>Actinomycetota</taxon>
        <taxon>Actinomycetes</taxon>
        <taxon>Micromonosporales</taxon>
        <taxon>Micromonosporaceae</taxon>
        <taxon>Micromonospora</taxon>
    </lineage>
</organism>
<accession>A0ABS3VT65</accession>
<reference evidence="1 2" key="1">
    <citation type="submission" date="2019-12" db="EMBL/GenBank/DDBJ databases">
        <title>Whole genome sequencing of endophytic Actinobacterium Micromonospora sp. MPMI6T.</title>
        <authorList>
            <person name="Evv R."/>
            <person name="Podile A.R."/>
        </authorList>
    </citation>
    <scope>NUCLEOTIDE SEQUENCE [LARGE SCALE GENOMIC DNA]</scope>
    <source>
        <strain evidence="1 2">MPMI6</strain>
    </source>
</reference>
<comment type="caution">
    <text evidence="1">The sequence shown here is derived from an EMBL/GenBank/DDBJ whole genome shotgun (WGS) entry which is preliminary data.</text>
</comment>
<gene>
    <name evidence="1" type="ORF">GSF22_16305</name>
</gene>
<proteinExistence type="predicted"/>
<dbReference type="RefSeq" id="WP_208814451.1">
    <property type="nucleotide sequence ID" value="NZ_WVUH01000130.1"/>
</dbReference>